<dbReference type="HOGENOM" id="CLU_2690036_0_0_1"/>
<organism evidence="1 2">
    <name type="scientific">Caenorhabditis briggsae</name>
    <dbReference type="NCBI Taxonomy" id="6238"/>
    <lineage>
        <taxon>Eukaryota</taxon>
        <taxon>Metazoa</taxon>
        <taxon>Ecdysozoa</taxon>
        <taxon>Nematoda</taxon>
        <taxon>Chromadorea</taxon>
        <taxon>Rhabditida</taxon>
        <taxon>Rhabditina</taxon>
        <taxon>Rhabditomorpha</taxon>
        <taxon>Rhabditoidea</taxon>
        <taxon>Rhabditidae</taxon>
        <taxon>Peloderinae</taxon>
        <taxon>Caenorhabditis</taxon>
    </lineage>
</organism>
<evidence type="ECO:0000313" key="3">
    <source>
        <dbReference type="WormBase" id="CBG11645"/>
    </source>
</evidence>
<gene>
    <name evidence="1 3" type="ORF">CBG11645</name>
    <name evidence="1" type="ORF">CBG_11645</name>
</gene>
<evidence type="ECO:0000313" key="2">
    <source>
        <dbReference type="Proteomes" id="UP000008549"/>
    </source>
</evidence>
<sequence length="74" mass="8165">MAVRAHLCKICGRGFLSTAIDKGYRSVTIHSDSQFVQDAITGSETSRGFFRQVLSKNQVTSVQVYEPNQDSLSP</sequence>
<protein>
    <submittedName>
        <fullName evidence="1">Protein CBG11645</fullName>
    </submittedName>
</protein>
<dbReference type="KEGG" id="cbr:CBG_11645"/>
<dbReference type="WormBase" id="CBG11645">
    <property type="protein sequence ID" value="CBP36784"/>
    <property type="gene ID" value="WBGene00032737"/>
</dbReference>
<dbReference type="InParanoid" id="A8XDP9"/>
<dbReference type="CTD" id="8574751"/>
<dbReference type="EMBL" id="HE600992">
    <property type="protein sequence ID" value="CAP30769.2"/>
    <property type="molecule type" value="Genomic_DNA"/>
</dbReference>
<name>A8XDP9_CAEBR</name>
<dbReference type="GeneID" id="8574751"/>
<reference evidence="1 2" key="1">
    <citation type="journal article" date="2003" name="PLoS Biol.">
        <title>The genome sequence of Caenorhabditis briggsae: a platform for comparative genomics.</title>
        <authorList>
            <person name="Stein L.D."/>
            <person name="Bao Z."/>
            <person name="Blasiar D."/>
            <person name="Blumenthal T."/>
            <person name="Brent M.R."/>
            <person name="Chen N."/>
            <person name="Chinwalla A."/>
            <person name="Clarke L."/>
            <person name="Clee C."/>
            <person name="Coghlan A."/>
            <person name="Coulson A."/>
            <person name="D'Eustachio P."/>
            <person name="Fitch D.H."/>
            <person name="Fulton L.A."/>
            <person name="Fulton R.E."/>
            <person name="Griffiths-Jones S."/>
            <person name="Harris T.W."/>
            <person name="Hillier L.W."/>
            <person name="Kamath R."/>
            <person name="Kuwabara P.E."/>
            <person name="Mardis E.R."/>
            <person name="Marra M.A."/>
            <person name="Miner T.L."/>
            <person name="Minx P."/>
            <person name="Mullikin J.C."/>
            <person name="Plumb R.W."/>
            <person name="Rogers J."/>
            <person name="Schein J.E."/>
            <person name="Sohrmann M."/>
            <person name="Spieth J."/>
            <person name="Stajich J.E."/>
            <person name="Wei C."/>
            <person name="Willey D."/>
            <person name="Wilson R.K."/>
            <person name="Durbin R."/>
            <person name="Waterston R.H."/>
        </authorList>
    </citation>
    <scope>NUCLEOTIDE SEQUENCE [LARGE SCALE GENOMIC DNA]</scope>
    <source>
        <strain evidence="1 2">AF16</strain>
    </source>
</reference>
<dbReference type="AlphaFoldDB" id="A8XDP9"/>
<proteinExistence type="predicted"/>
<dbReference type="RefSeq" id="XP_045094612.1">
    <property type="nucleotide sequence ID" value="XM_045244958.1"/>
</dbReference>
<dbReference type="Proteomes" id="UP000008549">
    <property type="component" value="Unassembled WGS sequence"/>
</dbReference>
<reference evidence="1 2" key="2">
    <citation type="journal article" date="2011" name="PLoS Genet.">
        <title>Caenorhabditis briggsae recombinant inbred line genotypes reveal inter-strain incompatibility and the evolution of recombination.</title>
        <authorList>
            <person name="Ross J.A."/>
            <person name="Koboldt D.C."/>
            <person name="Staisch J.E."/>
            <person name="Chamberlin H.M."/>
            <person name="Gupta B.P."/>
            <person name="Miller R.D."/>
            <person name="Baird S.E."/>
            <person name="Haag E.S."/>
        </authorList>
    </citation>
    <scope>NUCLEOTIDE SEQUENCE [LARGE SCALE GENOMIC DNA]</scope>
    <source>
        <strain evidence="1 2">AF16</strain>
    </source>
</reference>
<keyword evidence="2" id="KW-1185">Reference proteome</keyword>
<accession>A8XDP9</accession>
<evidence type="ECO:0000313" key="1">
    <source>
        <dbReference type="EMBL" id="CAP30769.2"/>
    </source>
</evidence>